<dbReference type="HOGENOM" id="CLU_1038669_0_0_1"/>
<feature type="transmembrane region" description="Helical" evidence="1">
    <location>
        <begin position="93"/>
        <end position="116"/>
    </location>
</feature>
<reference evidence="2 3" key="1">
    <citation type="journal article" date="2014" name="PLoS Genet.">
        <title>Analysis of the Phlebiopsis gigantea genome, transcriptome and secretome provides insight into its pioneer colonization strategies of wood.</title>
        <authorList>
            <person name="Hori C."/>
            <person name="Ishida T."/>
            <person name="Igarashi K."/>
            <person name="Samejima M."/>
            <person name="Suzuki H."/>
            <person name="Master E."/>
            <person name="Ferreira P."/>
            <person name="Ruiz-Duenas F.J."/>
            <person name="Held B."/>
            <person name="Canessa P."/>
            <person name="Larrondo L.F."/>
            <person name="Schmoll M."/>
            <person name="Druzhinina I.S."/>
            <person name="Kubicek C.P."/>
            <person name="Gaskell J.A."/>
            <person name="Kersten P."/>
            <person name="St John F."/>
            <person name="Glasner J."/>
            <person name="Sabat G."/>
            <person name="Splinter BonDurant S."/>
            <person name="Syed K."/>
            <person name="Yadav J."/>
            <person name="Mgbeahuruike A.C."/>
            <person name="Kovalchuk A."/>
            <person name="Asiegbu F.O."/>
            <person name="Lackner G."/>
            <person name="Hoffmeister D."/>
            <person name="Rencoret J."/>
            <person name="Gutierrez A."/>
            <person name="Sun H."/>
            <person name="Lindquist E."/>
            <person name="Barry K."/>
            <person name="Riley R."/>
            <person name="Grigoriev I.V."/>
            <person name="Henrissat B."/>
            <person name="Kues U."/>
            <person name="Berka R.M."/>
            <person name="Martinez A.T."/>
            <person name="Covert S.F."/>
            <person name="Blanchette R.A."/>
            <person name="Cullen D."/>
        </authorList>
    </citation>
    <scope>NUCLEOTIDE SEQUENCE [LARGE SCALE GENOMIC DNA]</scope>
    <source>
        <strain evidence="2 3">11061_1 CR5-6</strain>
    </source>
</reference>
<keyword evidence="1" id="KW-1133">Transmembrane helix</keyword>
<protein>
    <submittedName>
        <fullName evidence="2">Uncharacterized protein</fullName>
    </submittedName>
</protein>
<name>A0A0C3RYB5_PHLG1</name>
<dbReference type="Proteomes" id="UP000053257">
    <property type="component" value="Unassembled WGS sequence"/>
</dbReference>
<accession>A0A0C3RYB5</accession>
<dbReference type="OrthoDB" id="3346544at2759"/>
<gene>
    <name evidence="2" type="ORF">PHLGIDRAFT_17413</name>
</gene>
<sequence>MVQLTIAFFYILGVFLSLALYGLYFVTFVISMYYLLRPNHLHKTPANKLLILADQIVLIAKQAMAPFIGNAIATPLFLLFIDNLSTADDTATLALFVAELAVSNTFLVTVLIVAIVTEIIFVNNSRHVGSDVNIFGSTGDSLLSYKIWRSQQLTKHATTYLRSASATGELTSNAQNILSIIVESAGLYTLSPSCALTLVDMAAPTIGIAFCLIIIRFGMGGAFKNNPQLSTVALPSSGNSGLRGENHVVMQPMSVHLTTHTQTTETVDISLDSDGEAKTMMGSVV</sequence>
<evidence type="ECO:0000313" key="2">
    <source>
        <dbReference type="EMBL" id="KIP01142.1"/>
    </source>
</evidence>
<proteinExistence type="predicted"/>
<evidence type="ECO:0000313" key="3">
    <source>
        <dbReference type="Proteomes" id="UP000053257"/>
    </source>
</evidence>
<keyword evidence="3" id="KW-1185">Reference proteome</keyword>
<feature type="transmembrane region" description="Helical" evidence="1">
    <location>
        <begin position="6"/>
        <end position="36"/>
    </location>
</feature>
<organism evidence="2 3">
    <name type="scientific">Phlebiopsis gigantea (strain 11061_1 CR5-6)</name>
    <name type="common">White-rot fungus</name>
    <name type="synonym">Peniophora gigantea</name>
    <dbReference type="NCBI Taxonomy" id="745531"/>
    <lineage>
        <taxon>Eukaryota</taxon>
        <taxon>Fungi</taxon>
        <taxon>Dikarya</taxon>
        <taxon>Basidiomycota</taxon>
        <taxon>Agaricomycotina</taxon>
        <taxon>Agaricomycetes</taxon>
        <taxon>Polyporales</taxon>
        <taxon>Phanerochaetaceae</taxon>
        <taxon>Phlebiopsis</taxon>
    </lineage>
</organism>
<feature type="transmembrane region" description="Helical" evidence="1">
    <location>
        <begin position="56"/>
        <end position="81"/>
    </location>
</feature>
<keyword evidence="1" id="KW-0472">Membrane</keyword>
<evidence type="ECO:0000256" key="1">
    <source>
        <dbReference type="SAM" id="Phobius"/>
    </source>
</evidence>
<dbReference type="AlphaFoldDB" id="A0A0C3RYB5"/>
<keyword evidence="1" id="KW-0812">Transmembrane</keyword>
<dbReference type="EMBL" id="KN840902">
    <property type="protein sequence ID" value="KIP01142.1"/>
    <property type="molecule type" value="Genomic_DNA"/>
</dbReference>